<name>A0A512MFU6_9BACT</name>
<feature type="domain" description="HTH merR-type" evidence="1">
    <location>
        <begin position="4"/>
        <end position="65"/>
    </location>
</feature>
<comment type="caution">
    <text evidence="2">The sequence shown here is derived from an EMBL/GenBank/DDBJ whole genome shotgun (WGS) entry which is preliminary data.</text>
</comment>
<gene>
    <name evidence="2" type="ORF">BGE01nite_48890</name>
</gene>
<dbReference type="GO" id="GO:0003677">
    <property type="term" value="F:DNA binding"/>
    <property type="evidence" value="ECO:0007669"/>
    <property type="project" value="InterPro"/>
</dbReference>
<dbReference type="SUPFAM" id="SSF46955">
    <property type="entry name" value="Putative DNA-binding domain"/>
    <property type="match status" value="1"/>
</dbReference>
<keyword evidence="3" id="KW-1185">Reference proteome</keyword>
<dbReference type="SMART" id="SM00422">
    <property type="entry name" value="HTH_MERR"/>
    <property type="match status" value="1"/>
</dbReference>
<evidence type="ECO:0000313" key="3">
    <source>
        <dbReference type="Proteomes" id="UP000321577"/>
    </source>
</evidence>
<dbReference type="Pfam" id="PF13591">
    <property type="entry name" value="MerR_2"/>
    <property type="match status" value="1"/>
</dbReference>
<sequence length="80" mass="9328">MNEVYTLEVLAKITGIESTTLVQYQERGIIRPQFDDDTVRSLRRVEHLREACGMNLEGVKLLTELLGEVERLREQLRAKR</sequence>
<dbReference type="Proteomes" id="UP000321577">
    <property type="component" value="Unassembled WGS sequence"/>
</dbReference>
<dbReference type="EMBL" id="BKAG01000053">
    <property type="protein sequence ID" value="GEP45598.1"/>
    <property type="molecule type" value="Genomic_DNA"/>
</dbReference>
<accession>A0A512MFU6</accession>
<dbReference type="RefSeq" id="WP_170267023.1">
    <property type="nucleotide sequence ID" value="NZ_BKAG01000053.1"/>
</dbReference>
<dbReference type="Gene3D" id="1.10.1660.10">
    <property type="match status" value="1"/>
</dbReference>
<reference evidence="2 3" key="1">
    <citation type="submission" date="2019-07" db="EMBL/GenBank/DDBJ databases">
        <title>Whole genome shotgun sequence of Brevifollis gellanilyticus NBRC 108608.</title>
        <authorList>
            <person name="Hosoyama A."/>
            <person name="Uohara A."/>
            <person name="Ohji S."/>
            <person name="Ichikawa N."/>
        </authorList>
    </citation>
    <scope>NUCLEOTIDE SEQUENCE [LARGE SCALE GENOMIC DNA]</scope>
    <source>
        <strain evidence="2 3">NBRC 108608</strain>
    </source>
</reference>
<dbReference type="PROSITE" id="PS50937">
    <property type="entry name" value="HTH_MERR_2"/>
    <property type="match status" value="1"/>
</dbReference>
<dbReference type="InterPro" id="IPR000551">
    <property type="entry name" value="MerR-type_HTH_dom"/>
</dbReference>
<dbReference type="InterPro" id="IPR009061">
    <property type="entry name" value="DNA-bd_dom_put_sf"/>
</dbReference>
<proteinExistence type="predicted"/>
<protein>
    <recommendedName>
        <fullName evidence="1">HTH merR-type domain-containing protein</fullName>
    </recommendedName>
</protein>
<dbReference type="GO" id="GO:0006355">
    <property type="term" value="P:regulation of DNA-templated transcription"/>
    <property type="evidence" value="ECO:0007669"/>
    <property type="project" value="InterPro"/>
</dbReference>
<organism evidence="2 3">
    <name type="scientific">Brevifollis gellanilyticus</name>
    <dbReference type="NCBI Taxonomy" id="748831"/>
    <lineage>
        <taxon>Bacteria</taxon>
        <taxon>Pseudomonadati</taxon>
        <taxon>Verrucomicrobiota</taxon>
        <taxon>Verrucomicrobiia</taxon>
        <taxon>Verrucomicrobiales</taxon>
        <taxon>Verrucomicrobiaceae</taxon>
    </lineage>
</organism>
<evidence type="ECO:0000259" key="1">
    <source>
        <dbReference type="PROSITE" id="PS50937"/>
    </source>
</evidence>
<evidence type="ECO:0000313" key="2">
    <source>
        <dbReference type="EMBL" id="GEP45598.1"/>
    </source>
</evidence>
<dbReference type="AlphaFoldDB" id="A0A512MFU6"/>